<organism evidence="5 6">
    <name type="scientific">Lagenidium giganteum</name>
    <dbReference type="NCBI Taxonomy" id="4803"/>
    <lineage>
        <taxon>Eukaryota</taxon>
        <taxon>Sar</taxon>
        <taxon>Stramenopiles</taxon>
        <taxon>Oomycota</taxon>
        <taxon>Peronosporomycetes</taxon>
        <taxon>Pythiales</taxon>
        <taxon>Pythiaceae</taxon>
    </lineage>
</organism>
<dbReference type="Gene3D" id="1.20.920.10">
    <property type="entry name" value="Bromodomain-like"/>
    <property type="match status" value="6"/>
</dbReference>
<feature type="domain" description="Bromo" evidence="4">
    <location>
        <begin position="414"/>
        <end position="484"/>
    </location>
</feature>
<dbReference type="PRINTS" id="PR00503">
    <property type="entry name" value="BROMODOMAIN"/>
</dbReference>
<feature type="compositionally biased region" description="Basic and acidic residues" evidence="3">
    <location>
        <begin position="869"/>
        <end position="882"/>
    </location>
</feature>
<feature type="compositionally biased region" description="Pro residues" evidence="3">
    <location>
        <begin position="1059"/>
        <end position="1069"/>
    </location>
</feature>
<feature type="region of interest" description="Disordered" evidence="3">
    <location>
        <begin position="1418"/>
        <end position="1507"/>
    </location>
</feature>
<feature type="domain" description="Bromo" evidence="4">
    <location>
        <begin position="719"/>
        <end position="782"/>
    </location>
</feature>
<dbReference type="Proteomes" id="UP001146120">
    <property type="component" value="Unassembled WGS sequence"/>
</dbReference>
<dbReference type="GO" id="GO:0006338">
    <property type="term" value="P:chromatin remodeling"/>
    <property type="evidence" value="ECO:0007669"/>
    <property type="project" value="TreeGrafter"/>
</dbReference>
<dbReference type="SUPFAM" id="SSF47370">
    <property type="entry name" value="Bromodomain"/>
    <property type="match status" value="6"/>
</dbReference>
<gene>
    <name evidence="5" type="ORF">N0F65_007638</name>
</gene>
<feature type="compositionally biased region" description="Low complexity" evidence="3">
    <location>
        <begin position="909"/>
        <end position="924"/>
    </location>
</feature>
<dbReference type="Pfam" id="PF00439">
    <property type="entry name" value="Bromodomain"/>
    <property type="match status" value="6"/>
</dbReference>
<evidence type="ECO:0000313" key="5">
    <source>
        <dbReference type="EMBL" id="DBA02228.1"/>
    </source>
</evidence>
<dbReference type="InterPro" id="IPR018359">
    <property type="entry name" value="Bromodomain_CS"/>
</dbReference>
<feature type="compositionally biased region" description="Low complexity" evidence="3">
    <location>
        <begin position="366"/>
        <end position="390"/>
    </location>
</feature>
<dbReference type="GO" id="GO:0005634">
    <property type="term" value="C:nucleus"/>
    <property type="evidence" value="ECO:0007669"/>
    <property type="project" value="TreeGrafter"/>
</dbReference>
<keyword evidence="1 2" id="KW-0103">Bromodomain</keyword>
<feature type="domain" description="Bromo" evidence="4">
    <location>
        <begin position="20"/>
        <end position="94"/>
    </location>
</feature>
<feature type="compositionally biased region" description="Acidic residues" evidence="3">
    <location>
        <begin position="189"/>
        <end position="199"/>
    </location>
</feature>
<feature type="compositionally biased region" description="Basic and acidic residues" evidence="3">
    <location>
        <begin position="1463"/>
        <end position="1491"/>
    </location>
</feature>
<feature type="domain" description="Bromo" evidence="4">
    <location>
        <begin position="530"/>
        <end position="606"/>
    </location>
</feature>
<keyword evidence="6" id="KW-1185">Reference proteome</keyword>
<feature type="compositionally biased region" description="Low complexity" evidence="3">
    <location>
        <begin position="1040"/>
        <end position="1058"/>
    </location>
</feature>
<dbReference type="SMART" id="SM00297">
    <property type="entry name" value="BROMO"/>
    <property type="match status" value="6"/>
</dbReference>
<name>A0AAV2Z5I9_9STRA</name>
<feature type="region of interest" description="Disordered" evidence="3">
    <location>
        <begin position="809"/>
        <end position="840"/>
    </location>
</feature>
<dbReference type="InterPro" id="IPR001487">
    <property type="entry name" value="Bromodomain"/>
</dbReference>
<dbReference type="InterPro" id="IPR036427">
    <property type="entry name" value="Bromodomain-like_sf"/>
</dbReference>
<feature type="region of interest" description="Disordered" evidence="3">
    <location>
        <begin position="854"/>
        <end position="1109"/>
    </location>
</feature>
<dbReference type="PANTHER" id="PTHR22880:SF225">
    <property type="entry name" value="BROMODOMAIN-CONTAINING PROTEIN BET-1-RELATED"/>
    <property type="match status" value="1"/>
</dbReference>
<evidence type="ECO:0000259" key="4">
    <source>
        <dbReference type="PROSITE" id="PS50014"/>
    </source>
</evidence>
<feature type="compositionally biased region" description="Polar residues" evidence="3">
    <location>
        <begin position="348"/>
        <end position="363"/>
    </location>
</feature>
<feature type="compositionally biased region" description="Low complexity" evidence="3">
    <location>
        <begin position="1439"/>
        <end position="1451"/>
    </location>
</feature>
<dbReference type="PROSITE" id="PS00633">
    <property type="entry name" value="BROMODOMAIN_1"/>
    <property type="match status" value="2"/>
</dbReference>
<evidence type="ECO:0000313" key="6">
    <source>
        <dbReference type="Proteomes" id="UP001146120"/>
    </source>
</evidence>
<sequence>MISPAAHAECVRLLDLLINKRVQESWSWVFMTPVTNIPGYDQVIKKPMDLGTVKKNLGSKPSRCRFKSHEKFAKDVRLVFNNALVYNKDDANVAGSVFDAAKHLLRVFETAYAKAKETTFKDEDDQQGSNDDHPPPAAAASTPVTATDAPLSVALPTISSSSGAHDEEKKKSSSKSSSSSHKHKRSREDGDDDDDDDDEERKHKKDKSSKKDKKSKKSKKKKDKDREKKHSSSTSSSSDKKKKKSSSSSHKSSSDRTKAEGVSSSSSKSREPSPTPTPKASSSAAPAIDANGSASTALSATTASPKKASSFKTSTSSSSHSGGASSSGTLAAPKKSSSSKHSSSSSSVPPATTGSIKDSSTPVVKSAVPTPSGSVSSSSASTPTSTSAAGKGMPEDQLTACQGVLMKLIKYKEGNMNLAAPFLQPVDLNHFPDYRIKIPHRMHLYGVQKKLRNSGYADVDAFAYDVRLIFSNCLIYNSDVVLSKIMRSHAVTLLKLFETLFTKIGGTWPGIPDRWKCHQIIHDVLAHRTDGQETAQWFKYPIQTYFDSPEQIPYGYFKKIKAPMDLGTVSARLHLGTYKHEQEFLSDLKLIFDNCIRYWKPDPHGQTYCDSAKMLLNVLKTQTAHVFGAAMAEKLFTKDKDRKSSLSSSSKSKPTNVSSSSAAPSAPAAASTADSDRGKKKSSRSSNFPEKDICAAIVKDLKGHKMKGYRGIEILTAGPFLHAVDTTKYPDYLKIIAEPMDFAKIERKLKSDRYVSVNEFSADVHLIFSNCKKYNSDPVEGADIRAMATSLRDHFVELFNRHFGAGSTTAGSAELDRSSSAVPVPSKPTVKSPTVKSTTSVAIPAAASSEVDVVRKIKKSPSTSPTKRSSSDHASSSRDSIKDTPSMVKAEKPVIREMPQPFSATLGNSSSSDSKASSFIAAHSAPPPPPPSAVPSESLTRPSKSSSVAPVGSAAPALSSEESEEMKKLKREKKEKKERKEKKEKKKDKKKEKKKKKDKKKDREHKEKDKDKDKDKVRKEKDKPAVPSTIAPSPLHSPSKRTSSDASTKKTASSLAPQAKPPLPPPPAPRASTTTMAAVSSGKLAPAESANASRSSKSKKSKTKSDLNSWESACDRVLNRLLKVEHVTKLHFDQPLVELFPQLRTEYLRLILEPMDLRTLREQLHAHTLTIKEFIRKGRLIFQNAMKFNSADDPASLHVREMAAHLQWYFDSLCAEQQHLAESEEDKNRRLQLRKDRADLVNTVAMEMKAKECQKLLRVLNSQKHDKNCWPFRKPVKVLFPSLSADYFEIIKKPMDLTTVAEKLNSFEYKTHGDFFRDVQLTFENAKLYNRADKDREGWSVYAAASHMLGVIEDLWGEVTLEVTEKIRRREVLRKERERVVDRKRKDEKELEKEKERKWLEEHKKKLQQQKVDETLAEEQQLKQQQQREEKEPSPPAAPSEAAATASDAAATKVKLHIVNRPTAERATKSERKAEEKRRKRARKEEEMARSEKRRRTAVAATDDALREAEMRSRRKMQKLEIATAVKLREERERKMKEENAEKALSAKMKFNATTWSGVLAPSTQTSQGFWSKKRIKLEIPSVFQQAIGTC</sequence>
<proteinExistence type="predicted"/>
<evidence type="ECO:0000256" key="3">
    <source>
        <dbReference type="SAM" id="MobiDB-lite"/>
    </source>
</evidence>
<feature type="compositionally biased region" description="Low complexity" evidence="3">
    <location>
        <begin position="645"/>
        <end position="673"/>
    </location>
</feature>
<dbReference type="InterPro" id="IPR050935">
    <property type="entry name" value="Bromo_chromatin_reader"/>
</dbReference>
<dbReference type="PROSITE" id="PS50014">
    <property type="entry name" value="BROMODOMAIN_2"/>
    <property type="match status" value="6"/>
</dbReference>
<feature type="compositionally biased region" description="Low complexity" evidence="3">
    <location>
        <begin position="818"/>
        <end position="840"/>
    </location>
</feature>
<dbReference type="EMBL" id="DAKRPA010000034">
    <property type="protein sequence ID" value="DBA02228.1"/>
    <property type="molecule type" value="Genomic_DNA"/>
</dbReference>
<feature type="compositionally biased region" description="Basic residues" evidence="3">
    <location>
        <begin position="968"/>
        <end position="1003"/>
    </location>
</feature>
<protein>
    <recommendedName>
        <fullName evidence="4">Bromo domain-containing protein</fullName>
    </recommendedName>
</protein>
<dbReference type="CDD" id="cd04369">
    <property type="entry name" value="Bromodomain"/>
    <property type="match status" value="5"/>
</dbReference>
<feature type="compositionally biased region" description="Basic and acidic residues" evidence="3">
    <location>
        <begin position="1004"/>
        <end position="1024"/>
    </location>
</feature>
<comment type="caution">
    <text evidence="5">The sequence shown here is derived from an EMBL/GenBank/DDBJ whole genome shotgun (WGS) entry which is preliminary data.</text>
</comment>
<reference evidence="5" key="1">
    <citation type="submission" date="2022-11" db="EMBL/GenBank/DDBJ databases">
        <authorList>
            <person name="Morgan W.R."/>
            <person name="Tartar A."/>
        </authorList>
    </citation>
    <scope>NUCLEOTIDE SEQUENCE</scope>
    <source>
        <strain evidence="5">ARSEF 373</strain>
    </source>
</reference>
<feature type="compositionally biased region" description="Low complexity" evidence="3">
    <location>
        <begin position="942"/>
        <end position="960"/>
    </location>
</feature>
<dbReference type="GO" id="GO:0006355">
    <property type="term" value="P:regulation of DNA-templated transcription"/>
    <property type="evidence" value="ECO:0007669"/>
    <property type="project" value="TreeGrafter"/>
</dbReference>
<feature type="region of interest" description="Disordered" evidence="3">
    <location>
        <begin position="156"/>
        <end position="394"/>
    </location>
</feature>
<feature type="region of interest" description="Disordered" evidence="3">
    <location>
        <begin position="642"/>
        <end position="687"/>
    </location>
</feature>
<feature type="compositionally biased region" description="Basic residues" evidence="3">
    <location>
        <begin position="202"/>
        <end position="223"/>
    </location>
</feature>
<evidence type="ECO:0000256" key="1">
    <source>
        <dbReference type="ARBA" id="ARBA00023117"/>
    </source>
</evidence>
<feature type="region of interest" description="Disordered" evidence="3">
    <location>
        <begin position="118"/>
        <end position="143"/>
    </location>
</feature>
<dbReference type="PANTHER" id="PTHR22880">
    <property type="entry name" value="FALZ-RELATED BROMODOMAIN-CONTAINING PROTEINS"/>
    <property type="match status" value="1"/>
</dbReference>
<reference evidence="5" key="2">
    <citation type="journal article" date="2023" name="Microbiol Resour">
        <title>Decontamination and Annotation of the Draft Genome Sequence of the Oomycete Lagenidium giganteum ARSEF 373.</title>
        <authorList>
            <person name="Morgan W.R."/>
            <person name="Tartar A."/>
        </authorList>
    </citation>
    <scope>NUCLEOTIDE SEQUENCE</scope>
    <source>
        <strain evidence="5">ARSEF 373</strain>
    </source>
</reference>
<feature type="compositionally biased region" description="Low complexity" evidence="3">
    <location>
        <begin position="278"/>
        <end position="347"/>
    </location>
</feature>
<evidence type="ECO:0000256" key="2">
    <source>
        <dbReference type="PROSITE-ProRule" id="PRU00035"/>
    </source>
</evidence>
<accession>A0AAV2Z5I9</accession>
<feature type="domain" description="Bromo" evidence="4">
    <location>
        <begin position="1264"/>
        <end position="1337"/>
    </location>
</feature>
<dbReference type="GO" id="GO:0000785">
    <property type="term" value="C:chromatin"/>
    <property type="evidence" value="ECO:0007669"/>
    <property type="project" value="TreeGrafter"/>
</dbReference>
<feature type="domain" description="Bromo" evidence="4">
    <location>
        <begin position="1132"/>
        <end position="1196"/>
    </location>
</feature>